<evidence type="ECO:0000313" key="1">
    <source>
        <dbReference type="EMBL" id="OAP14500.1"/>
    </source>
</evidence>
<dbReference type="Proteomes" id="UP000078284">
    <property type="component" value="Chromosome 1"/>
</dbReference>
<name>A0A178W7Q3_ARATH</name>
<dbReference type="InterPro" id="IPR027413">
    <property type="entry name" value="GROEL-like_equatorial_sf"/>
</dbReference>
<evidence type="ECO:0000313" key="2">
    <source>
        <dbReference type="Proteomes" id="UP000078284"/>
    </source>
</evidence>
<comment type="caution">
    <text evidence="1">The sequence shown here is derived from an EMBL/GenBank/DDBJ whole genome shotgun (WGS) entry which is preliminary data.</text>
</comment>
<reference evidence="2" key="1">
    <citation type="journal article" date="2016" name="Proc. Natl. Acad. Sci. U.S.A.">
        <title>Chromosome-level assembly of Arabidopsis thaliana Ler reveals the extent of translocation and inversion polymorphisms.</title>
        <authorList>
            <person name="Zapata L."/>
            <person name="Ding J."/>
            <person name="Willing E.M."/>
            <person name="Hartwig B."/>
            <person name="Bezdan D."/>
            <person name="Jiao W.B."/>
            <person name="Patel V."/>
            <person name="Velikkakam James G."/>
            <person name="Koornneef M."/>
            <person name="Ossowski S."/>
            <person name="Schneeberger K."/>
        </authorList>
    </citation>
    <scope>NUCLEOTIDE SEQUENCE [LARGE SCALE GENOMIC DNA]</scope>
    <source>
        <strain evidence="2">cv. Landsberg erecta</strain>
    </source>
</reference>
<dbReference type="EMBL" id="LUHQ01000001">
    <property type="protein sequence ID" value="OAP14500.1"/>
    <property type="molecule type" value="Genomic_DNA"/>
</dbReference>
<dbReference type="AlphaFoldDB" id="A0A178W7Q3"/>
<sequence>MVSSLVLSSDNPKRGYNAATGKYKDLMATKIIDTTKHVSSVAKTFFLNHMNHRQLFYTKSGDFRLRLLSPQIENIVVSEEAKDTTEVFNF</sequence>
<proteinExistence type="predicted"/>
<gene>
    <name evidence="1" type="ordered locus">AXX17_At1g34400</name>
</gene>
<dbReference type="Gene3D" id="1.10.560.10">
    <property type="entry name" value="GroEL-like equatorial domain"/>
    <property type="match status" value="1"/>
</dbReference>
<organism evidence="1 2">
    <name type="scientific">Arabidopsis thaliana</name>
    <name type="common">Mouse-ear cress</name>
    <dbReference type="NCBI Taxonomy" id="3702"/>
    <lineage>
        <taxon>Eukaryota</taxon>
        <taxon>Viridiplantae</taxon>
        <taxon>Streptophyta</taxon>
        <taxon>Embryophyta</taxon>
        <taxon>Tracheophyta</taxon>
        <taxon>Spermatophyta</taxon>
        <taxon>Magnoliopsida</taxon>
        <taxon>eudicotyledons</taxon>
        <taxon>Gunneridae</taxon>
        <taxon>Pentapetalae</taxon>
        <taxon>rosids</taxon>
        <taxon>malvids</taxon>
        <taxon>Brassicales</taxon>
        <taxon>Brassicaceae</taxon>
        <taxon>Camelineae</taxon>
        <taxon>Arabidopsis</taxon>
    </lineage>
</organism>
<protein>
    <submittedName>
        <fullName evidence="1">Uncharacterized protein</fullName>
    </submittedName>
</protein>
<accession>A0A178W7Q3</accession>